<feature type="region of interest" description="Disordered" evidence="2">
    <location>
        <begin position="293"/>
        <end position="421"/>
    </location>
</feature>
<evidence type="ECO:0000256" key="2">
    <source>
        <dbReference type="SAM" id="MobiDB-lite"/>
    </source>
</evidence>
<gene>
    <name evidence="3" type="ORF">COV55_00045</name>
</gene>
<sequence length="1666" mass="184509">MSNKKQEGAISQKDFILPDDIDVIGVEWQENIDERIGRLNGELCLGVIKGKVNGRPEELKIFLKKRNGKPEEILEVRSIGAGNKGISFSDKIDRKTPLAAIQGIITEKFNSFIETKEVDKLTWLDEPVTSKNIPDISTLGLIDIGSQRVFIMLYKEGESNKLVVEESGPDGEVLFSRNIDPSITPERMRQIVEASFKVAEKKEISDKIVVETATETKEHINSQTEKFTAENKDAAASVETAKEKATSAKSEIDRVVISESTPLIDETDFSDPQDSDRFLSEEEIEDLIATKTKEHINSQTGQFTQEHEDNPDSITADQETADSAKSEINEVVEGDGDHKILSPEEIDALIHHIEEQESSDAHREPDLVDYTEPKADEAGETDKGRPEDIIPKSASLKKERVISEEDKVPDQKQDLVSDLPPEQVKKTVDNIKVDEITEKKASELKNLISDINQSVRTANRDKKMEALKKAADILGSPKYAEAKIHRSKDEEDYLVPDALEDAVEHAEGKLRKIEIKLEINKLKALIEQINQSVQAADRDLKIAALQKATELLGNPKYAEAKIHRSKDEEDYLVPDAIEDAVKEAEDKIYELEDEMAGVEKPIKLKPKDEIPEDFIPKKPVDAPAPVEKPEEPERDWSKEIEQSQNQLNNARESWFKALKEKGHAFSKKRRLFIGKYKKDSQEDFDQLKASYEKAKLDLIKIELEKFQSEVVALTERECTEEELLNEYVRLLQKEELEIDNIADIGDKTRMDKFKQWWKKHSKARLIASGALLAGGMAMTFTGVGSGLGAVLFGGARGLMSGTGTFMGSEALMDKRSKRLGQKGLIDQAASIGLMGKKKADKSIDENIPHIKSFFNEKSLGELQSEMDRLRILGLDKGVGRGQAGRFGPEQTKVIKLLEEAYYSKIKQSFNTFKTKNIKDEGDETIVELKKKQLLLSDILSSDQAITQNGLVSAQNSSRIKAMTRHGIAAGLGLTVGLWSGARAAERAAGRGFQEAPADSTKVVDESAQTPESLGEQSGGIDINKLTETPTDATDTTQTAAQRIAETVPDTSQKMTETLIEVQKGDTVWSMAEEQLKQRIGQNTWEGLNESQQTYLIDAIKDKVVANPADYGLEGNVDALEVGSKVDFLKVFNNPDFLKDIQSQAAGLTQEQMQNIVDNNQAIATAARAGVHITSENVDSVASEVREYGTNFLDKQGNIHDWSFRGQPVEQLDNGSFILSETQEAIVADQLSNVLDHAGEPATAAAEQVADVAQQKLEQFIETGIGSYDSGLYNLAKEAGKLDQIFQHVLENNNPKEIESFVADFVKDQGFSDNKANIFLATLRSGEGVIDDTLLGGSEIKQASTNLLGDYINTFENMAVDSFEKIKDFKPNEWGVIKVGDQYALLQNQHSGWGIFGKDFYLIDSNGDGIVDQNITSSQTLQTIFDQKSLGVITEDITTTAGEHSGGPVLDQSPITEEPAIDRSILQDLESKPENFSADQAAEKAAEAFGELNDYTEVLDKFNNPGISFEDKITALKSVIQDGHKVDLGPYTFGRQGDQIFHMVSDNKGVPLTEELANQLNKWRKLAEAGISPEDLANSKDLGENLKNFAADYFSKQNWQERIAFLKEKCGDSSIDFDTDQGKITVAVSKSVYPGKVCYALEGQNPVPIDSLSAEEKFSDLIVKDKI</sequence>
<dbReference type="Proteomes" id="UP000230564">
    <property type="component" value="Unassembled WGS sequence"/>
</dbReference>
<feature type="compositionally biased region" description="Low complexity" evidence="2">
    <location>
        <begin position="1026"/>
        <end position="1037"/>
    </location>
</feature>
<proteinExistence type="predicted"/>
<organism evidence="3 4">
    <name type="scientific">Candidatus Komeilibacteria bacterium CG11_big_fil_rev_8_21_14_0_20_36_20</name>
    <dbReference type="NCBI Taxonomy" id="1974477"/>
    <lineage>
        <taxon>Bacteria</taxon>
        <taxon>Candidatus Komeiliibacteriota</taxon>
    </lineage>
</organism>
<keyword evidence="1" id="KW-0175">Coiled coil</keyword>
<feature type="compositionally biased region" description="Polar residues" evidence="2">
    <location>
        <begin position="312"/>
        <end position="321"/>
    </location>
</feature>
<accession>A0A2H0NEP5</accession>
<evidence type="ECO:0000313" key="3">
    <source>
        <dbReference type="EMBL" id="PIR07362.1"/>
    </source>
</evidence>
<feature type="compositionally biased region" description="Basic and acidic residues" evidence="2">
    <location>
        <begin position="627"/>
        <end position="641"/>
    </location>
</feature>
<feature type="coiled-coil region" evidence="1">
    <location>
        <begin position="512"/>
        <end position="539"/>
    </location>
</feature>
<feature type="region of interest" description="Disordered" evidence="2">
    <location>
        <begin position="989"/>
        <end position="1037"/>
    </location>
</feature>
<feature type="compositionally biased region" description="Basic and acidic residues" evidence="2">
    <location>
        <begin position="608"/>
        <end position="620"/>
    </location>
</feature>
<comment type="caution">
    <text evidence="3">The sequence shown here is derived from an EMBL/GenBank/DDBJ whole genome shotgun (WGS) entry which is preliminary data.</text>
</comment>
<feature type="coiled-coil region" evidence="1">
    <location>
        <begin position="677"/>
        <end position="716"/>
    </location>
</feature>
<evidence type="ECO:0000256" key="1">
    <source>
        <dbReference type="SAM" id="Coils"/>
    </source>
</evidence>
<reference evidence="3 4" key="1">
    <citation type="submission" date="2017-09" db="EMBL/GenBank/DDBJ databases">
        <title>Depth-based differentiation of microbial function through sediment-hosted aquifers and enrichment of novel symbionts in the deep terrestrial subsurface.</title>
        <authorList>
            <person name="Probst A.J."/>
            <person name="Ladd B."/>
            <person name="Jarett J.K."/>
            <person name="Geller-Mcgrath D.E."/>
            <person name="Sieber C.M."/>
            <person name="Emerson J.B."/>
            <person name="Anantharaman K."/>
            <person name="Thomas B.C."/>
            <person name="Malmstrom R."/>
            <person name="Stieglmeier M."/>
            <person name="Klingl A."/>
            <person name="Woyke T."/>
            <person name="Ryan C.M."/>
            <person name="Banfield J.F."/>
        </authorList>
    </citation>
    <scope>NUCLEOTIDE SEQUENCE [LARGE SCALE GENOMIC DNA]</scope>
    <source>
        <strain evidence="3">CG11_big_fil_rev_8_21_14_0_20_36_20</strain>
    </source>
</reference>
<feature type="compositionally biased region" description="Polar residues" evidence="2">
    <location>
        <begin position="1006"/>
        <end position="1015"/>
    </location>
</feature>
<protein>
    <submittedName>
        <fullName evidence="3">Uncharacterized protein</fullName>
    </submittedName>
</protein>
<feature type="region of interest" description="Disordered" evidence="2">
    <location>
        <begin position="608"/>
        <end position="643"/>
    </location>
</feature>
<dbReference type="EMBL" id="PCWQ01000002">
    <property type="protein sequence ID" value="PIR07362.1"/>
    <property type="molecule type" value="Genomic_DNA"/>
</dbReference>
<feature type="compositionally biased region" description="Basic and acidic residues" evidence="2">
    <location>
        <begin position="335"/>
        <end position="415"/>
    </location>
</feature>
<evidence type="ECO:0000313" key="4">
    <source>
        <dbReference type="Proteomes" id="UP000230564"/>
    </source>
</evidence>
<name>A0A2H0NEP5_9BACT</name>